<dbReference type="OrthoDB" id="8178301at2759"/>
<protein>
    <recommendedName>
        <fullName evidence="1">MADF domain-containing protein</fullName>
    </recommendedName>
</protein>
<evidence type="ECO:0000313" key="3">
    <source>
        <dbReference type="Proteomes" id="UP000008237"/>
    </source>
</evidence>
<dbReference type="PROSITE" id="PS51029">
    <property type="entry name" value="MADF"/>
    <property type="match status" value="1"/>
</dbReference>
<dbReference type="Pfam" id="PF13837">
    <property type="entry name" value="Myb_DNA-bind_4"/>
    <property type="match status" value="1"/>
</dbReference>
<feature type="domain" description="MADF" evidence="1">
    <location>
        <begin position="2"/>
        <end position="94"/>
    </location>
</feature>
<evidence type="ECO:0000259" key="1">
    <source>
        <dbReference type="PROSITE" id="PS51029"/>
    </source>
</evidence>
<dbReference type="InParanoid" id="E2BEG4"/>
<dbReference type="PANTHER" id="PTHR47595">
    <property type="entry name" value="HEAT SHOCK 70 KDA PROTEIN 14"/>
    <property type="match status" value="1"/>
</dbReference>
<proteinExistence type="predicted"/>
<dbReference type="AlphaFoldDB" id="E2BEG4"/>
<dbReference type="Gene3D" id="1.10.10.60">
    <property type="entry name" value="Homeodomain-like"/>
    <property type="match status" value="1"/>
</dbReference>
<dbReference type="InterPro" id="IPR006578">
    <property type="entry name" value="MADF-dom"/>
</dbReference>
<dbReference type="Proteomes" id="UP000008237">
    <property type="component" value="Unassembled WGS sequence"/>
</dbReference>
<reference evidence="2 3" key="1">
    <citation type="journal article" date="2010" name="Science">
        <title>Genomic comparison of the ants Camponotus floridanus and Harpegnathos saltator.</title>
        <authorList>
            <person name="Bonasio R."/>
            <person name="Zhang G."/>
            <person name="Ye C."/>
            <person name="Mutti N.S."/>
            <person name="Fang X."/>
            <person name="Qin N."/>
            <person name="Donahue G."/>
            <person name="Yang P."/>
            <person name="Li Q."/>
            <person name="Li C."/>
            <person name="Zhang P."/>
            <person name="Huang Z."/>
            <person name="Berger S.L."/>
            <person name="Reinberg D."/>
            <person name="Wang J."/>
            <person name="Liebig J."/>
        </authorList>
    </citation>
    <scope>NUCLEOTIDE SEQUENCE [LARGE SCALE GENOMIC DNA]</scope>
    <source>
        <strain evidence="2 3">R22 G/1</strain>
    </source>
</reference>
<name>E2BEG4_HARSA</name>
<gene>
    <name evidence="2" type="ORF">EAI_13708</name>
</gene>
<sequence>WQHSSDIMLHFCLWKDHEKLFDDKIRNEVMWNKIVEFFKDKGYIFTGKQVENKWKNLRKTYIKIKDNNSKSGAALKKCKYYDEMDEIFGKSHSIQPVAIAS</sequence>
<feature type="non-terminal residue" evidence="2">
    <location>
        <position position="1"/>
    </location>
</feature>
<dbReference type="PANTHER" id="PTHR47595:SF1">
    <property type="entry name" value="MYB_SANT-LIKE DNA-BINDING DOMAIN-CONTAINING PROTEIN"/>
    <property type="match status" value="1"/>
</dbReference>
<evidence type="ECO:0000313" key="2">
    <source>
        <dbReference type="EMBL" id="EFN85916.1"/>
    </source>
</evidence>
<dbReference type="EMBL" id="GL447783">
    <property type="protein sequence ID" value="EFN85916.1"/>
    <property type="molecule type" value="Genomic_DNA"/>
</dbReference>
<feature type="non-terminal residue" evidence="2">
    <location>
        <position position="101"/>
    </location>
</feature>
<accession>E2BEG4</accession>
<keyword evidence="3" id="KW-1185">Reference proteome</keyword>
<organism evidence="3">
    <name type="scientific">Harpegnathos saltator</name>
    <name type="common">Jerdon's jumping ant</name>
    <dbReference type="NCBI Taxonomy" id="610380"/>
    <lineage>
        <taxon>Eukaryota</taxon>
        <taxon>Metazoa</taxon>
        <taxon>Ecdysozoa</taxon>
        <taxon>Arthropoda</taxon>
        <taxon>Hexapoda</taxon>
        <taxon>Insecta</taxon>
        <taxon>Pterygota</taxon>
        <taxon>Neoptera</taxon>
        <taxon>Endopterygota</taxon>
        <taxon>Hymenoptera</taxon>
        <taxon>Apocrita</taxon>
        <taxon>Aculeata</taxon>
        <taxon>Formicoidea</taxon>
        <taxon>Formicidae</taxon>
        <taxon>Ponerinae</taxon>
        <taxon>Ponerini</taxon>
        <taxon>Harpegnathos</taxon>
    </lineage>
</organism>
<dbReference type="InterPro" id="IPR044822">
    <property type="entry name" value="Myb_DNA-bind_4"/>
</dbReference>